<protein>
    <submittedName>
        <fullName evidence="1">Uncharacterized protein</fullName>
    </submittedName>
</protein>
<organism evidence="1 2">
    <name type="scientific">Paenibacillus silvae</name>
    <dbReference type="NCBI Taxonomy" id="1325358"/>
    <lineage>
        <taxon>Bacteria</taxon>
        <taxon>Bacillati</taxon>
        <taxon>Bacillota</taxon>
        <taxon>Bacilli</taxon>
        <taxon>Bacillales</taxon>
        <taxon>Paenibacillaceae</taxon>
        <taxon>Paenibacillus</taxon>
    </lineage>
</organism>
<sequence>MHQFEGRRNRAKAWCFDNGVTREQIETAWNNAIKAGNQKIIQLKNSGCIWEDINHVLITKLLEQYGNK</sequence>
<evidence type="ECO:0000313" key="1">
    <source>
        <dbReference type="EMBL" id="GGH46162.1"/>
    </source>
</evidence>
<evidence type="ECO:0000313" key="2">
    <source>
        <dbReference type="Proteomes" id="UP000652153"/>
    </source>
</evidence>
<dbReference type="EMBL" id="BMFU01000001">
    <property type="protein sequence ID" value="GGH46162.1"/>
    <property type="molecule type" value="Genomic_DNA"/>
</dbReference>
<comment type="caution">
    <text evidence="1">The sequence shown here is derived from an EMBL/GenBank/DDBJ whole genome shotgun (WGS) entry which is preliminary data.</text>
</comment>
<proteinExistence type="predicted"/>
<accession>A0ABQ1Z315</accession>
<gene>
    <name evidence="1" type="ORF">GCM10008014_08640</name>
</gene>
<name>A0ABQ1Z315_9BACL</name>
<dbReference type="Proteomes" id="UP000652153">
    <property type="component" value="Unassembled WGS sequence"/>
</dbReference>
<keyword evidence="2" id="KW-1185">Reference proteome</keyword>
<reference evidence="2" key="1">
    <citation type="journal article" date="2019" name="Int. J. Syst. Evol. Microbiol.">
        <title>The Global Catalogue of Microorganisms (GCM) 10K type strain sequencing project: providing services to taxonomists for standard genome sequencing and annotation.</title>
        <authorList>
            <consortium name="The Broad Institute Genomics Platform"/>
            <consortium name="The Broad Institute Genome Sequencing Center for Infectious Disease"/>
            <person name="Wu L."/>
            <person name="Ma J."/>
        </authorList>
    </citation>
    <scope>NUCLEOTIDE SEQUENCE [LARGE SCALE GENOMIC DNA]</scope>
    <source>
        <strain evidence="2">CGMCC 1.12770</strain>
    </source>
</reference>
<dbReference type="RefSeq" id="WP_188591357.1">
    <property type="nucleotide sequence ID" value="NZ_BMFU01000001.1"/>
</dbReference>